<dbReference type="AlphaFoldDB" id="A0A1G5K3R4"/>
<sequence>MIDINLKEGMSHSIQKKVKYDDSVTFGRTGMETLFSTTELTTMMIEAAVQLVGKNIPEGFVSVVKKIEVFHEKPTLQGVTVTIEAKIDEIKGNTLYISTHCFDELGEIAQGMQERHIVNKKALINRAHERAEVLEGKKR</sequence>
<dbReference type="RefSeq" id="WP_091545589.1">
    <property type="nucleotide sequence ID" value="NZ_FMUS01000023.1"/>
</dbReference>
<keyword evidence="3" id="KW-1185">Reference proteome</keyword>
<accession>A0A1G5K3R4</accession>
<dbReference type="SUPFAM" id="SSF54637">
    <property type="entry name" value="Thioesterase/thiol ester dehydrase-isomerase"/>
    <property type="match status" value="1"/>
</dbReference>
<dbReference type="PANTHER" id="PTHR36934">
    <property type="entry name" value="BLR0278 PROTEIN"/>
    <property type="match status" value="1"/>
</dbReference>
<dbReference type="Proteomes" id="UP000198636">
    <property type="component" value="Unassembled WGS sequence"/>
</dbReference>
<proteinExistence type="predicted"/>
<dbReference type="InterPro" id="IPR029069">
    <property type="entry name" value="HotDog_dom_sf"/>
</dbReference>
<dbReference type="STRING" id="1120976.SAMN03080606_03230"/>
<evidence type="ECO:0000313" key="2">
    <source>
        <dbReference type="EMBL" id="SCY95217.1"/>
    </source>
</evidence>
<dbReference type="EMBL" id="FMUS01000023">
    <property type="protein sequence ID" value="SCY95217.1"/>
    <property type="molecule type" value="Genomic_DNA"/>
</dbReference>
<reference evidence="2 3" key="1">
    <citation type="submission" date="2016-10" db="EMBL/GenBank/DDBJ databases">
        <authorList>
            <person name="de Groot N.N."/>
        </authorList>
    </citation>
    <scope>NUCLEOTIDE SEQUENCE [LARGE SCALE GENOMIC DNA]</scope>
    <source>
        <strain evidence="2 3">DSM 18978</strain>
    </source>
</reference>
<gene>
    <name evidence="2" type="ORF">SAMN03080606_03230</name>
</gene>
<dbReference type="PANTHER" id="PTHR36934:SF1">
    <property type="entry name" value="THIOESTERASE DOMAIN-CONTAINING PROTEIN"/>
    <property type="match status" value="1"/>
</dbReference>
<dbReference type="InterPro" id="IPR054485">
    <property type="entry name" value="FlK-like_dom"/>
</dbReference>
<protein>
    <submittedName>
        <fullName evidence="2">Predicted thioesterase</fullName>
    </submittedName>
</protein>
<dbReference type="OrthoDB" id="6902891at2"/>
<organism evidence="2 3">
    <name type="scientific">Alkaliphilus peptidifermentans DSM 18978</name>
    <dbReference type="NCBI Taxonomy" id="1120976"/>
    <lineage>
        <taxon>Bacteria</taxon>
        <taxon>Bacillati</taxon>
        <taxon>Bacillota</taxon>
        <taxon>Clostridia</taxon>
        <taxon>Peptostreptococcales</taxon>
        <taxon>Natronincolaceae</taxon>
        <taxon>Alkaliphilus</taxon>
    </lineage>
</organism>
<dbReference type="Pfam" id="PF22636">
    <property type="entry name" value="FlK"/>
    <property type="match status" value="1"/>
</dbReference>
<evidence type="ECO:0000313" key="3">
    <source>
        <dbReference type="Proteomes" id="UP000198636"/>
    </source>
</evidence>
<dbReference type="CDD" id="cd03440">
    <property type="entry name" value="hot_dog"/>
    <property type="match status" value="1"/>
</dbReference>
<name>A0A1G5K3R4_9FIRM</name>
<evidence type="ECO:0000259" key="1">
    <source>
        <dbReference type="Pfam" id="PF22636"/>
    </source>
</evidence>
<dbReference type="InterPro" id="IPR025540">
    <property type="entry name" value="FlK"/>
</dbReference>
<dbReference type="Gene3D" id="3.10.129.10">
    <property type="entry name" value="Hotdog Thioesterase"/>
    <property type="match status" value="1"/>
</dbReference>
<feature type="domain" description="Fluoroacetyl-CoA-specific thioesterase-like" evidence="1">
    <location>
        <begin position="18"/>
        <end position="121"/>
    </location>
</feature>